<evidence type="ECO:0000313" key="3">
    <source>
        <dbReference type="Proteomes" id="UP000499080"/>
    </source>
</evidence>
<protein>
    <submittedName>
        <fullName evidence="2">Uncharacterized protein</fullName>
    </submittedName>
</protein>
<feature type="coiled-coil region" evidence="1">
    <location>
        <begin position="42"/>
        <end position="69"/>
    </location>
</feature>
<dbReference type="OrthoDB" id="6431421at2759"/>
<evidence type="ECO:0000256" key="1">
    <source>
        <dbReference type="SAM" id="Coils"/>
    </source>
</evidence>
<accession>A0A4Y2B710</accession>
<keyword evidence="1" id="KW-0175">Coiled coil</keyword>
<evidence type="ECO:0000313" key="2">
    <source>
        <dbReference type="EMBL" id="GBL87076.1"/>
    </source>
</evidence>
<dbReference type="Proteomes" id="UP000499080">
    <property type="component" value="Unassembled WGS sequence"/>
</dbReference>
<sequence>MELERLKEKRKGLRISFTKHLTKIETTLGKEITAGYTKEAKLDELLSLKSRLTEKLNELIKADENLQLKIEISEMAAEIASSEEYKDKGNDLKSKLQRQIETLCDRPQIRTNSQSADNTDNIILSRNETKNVKLPKLNIQTFHGDCSHFLDFWNSFEVAIHKNDSLTKIEKFTYLKTYLGGTALNTVSGFSLTDQNYDASIKLLKERFDRTDIIISSHMHKLLLIDSVKSCFNVTGLRKMQGCDRNTN</sequence>
<dbReference type="PANTHER" id="PTHR22954:SF3">
    <property type="entry name" value="PROTEIN CBG08539"/>
    <property type="match status" value="1"/>
</dbReference>
<reference evidence="2 3" key="1">
    <citation type="journal article" date="2019" name="Sci. Rep.">
        <title>Orb-weaving spider Araneus ventricosus genome elucidates the spidroin gene catalogue.</title>
        <authorList>
            <person name="Kono N."/>
            <person name="Nakamura H."/>
            <person name="Ohtoshi R."/>
            <person name="Moran D.A.P."/>
            <person name="Shinohara A."/>
            <person name="Yoshida Y."/>
            <person name="Fujiwara M."/>
            <person name="Mori M."/>
            <person name="Tomita M."/>
            <person name="Arakawa K."/>
        </authorList>
    </citation>
    <scope>NUCLEOTIDE SEQUENCE [LARGE SCALE GENOMIC DNA]</scope>
</reference>
<name>A0A4Y2B710_ARAVE</name>
<dbReference type="EMBL" id="BGPR01000051">
    <property type="protein sequence ID" value="GBL87076.1"/>
    <property type="molecule type" value="Genomic_DNA"/>
</dbReference>
<keyword evidence="3" id="KW-1185">Reference proteome</keyword>
<gene>
    <name evidence="2" type="ORF">AVEN_218771_1</name>
</gene>
<dbReference type="Pfam" id="PF03564">
    <property type="entry name" value="DUF1759"/>
    <property type="match status" value="1"/>
</dbReference>
<dbReference type="InterPro" id="IPR005312">
    <property type="entry name" value="DUF1759"/>
</dbReference>
<comment type="caution">
    <text evidence="2">The sequence shown here is derived from an EMBL/GenBank/DDBJ whole genome shotgun (WGS) entry which is preliminary data.</text>
</comment>
<dbReference type="PANTHER" id="PTHR22954">
    <property type="entry name" value="RETROVIRAL PROTEASE-RELATED"/>
    <property type="match status" value="1"/>
</dbReference>
<dbReference type="AlphaFoldDB" id="A0A4Y2B710"/>
<organism evidence="2 3">
    <name type="scientific">Araneus ventricosus</name>
    <name type="common">Orbweaver spider</name>
    <name type="synonym">Epeira ventricosa</name>
    <dbReference type="NCBI Taxonomy" id="182803"/>
    <lineage>
        <taxon>Eukaryota</taxon>
        <taxon>Metazoa</taxon>
        <taxon>Ecdysozoa</taxon>
        <taxon>Arthropoda</taxon>
        <taxon>Chelicerata</taxon>
        <taxon>Arachnida</taxon>
        <taxon>Araneae</taxon>
        <taxon>Araneomorphae</taxon>
        <taxon>Entelegynae</taxon>
        <taxon>Araneoidea</taxon>
        <taxon>Araneidae</taxon>
        <taxon>Araneus</taxon>
    </lineage>
</organism>
<proteinExistence type="predicted"/>